<reference evidence="8 9" key="1">
    <citation type="submission" date="2017-07" db="EMBL/GenBank/DDBJ databases">
        <title>Draft whole genome sequences of clinical Proprionibacteriaceae strains.</title>
        <authorList>
            <person name="Bernier A.-M."/>
            <person name="Bernard K."/>
            <person name="Domingo M.-C."/>
        </authorList>
    </citation>
    <scope>NUCLEOTIDE SEQUENCE [LARGE SCALE GENOMIC DNA]</scope>
    <source>
        <strain evidence="8 9">NML 030167</strain>
    </source>
</reference>
<evidence type="ECO:0000256" key="2">
    <source>
        <dbReference type="ARBA" id="ARBA00010139"/>
    </source>
</evidence>
<gene>
    <name evidence="8" type="ORF">CGZ94_13615</name>
</gene>
<dbReference type="Gene3D" id="3.50.50.60">
    <property type="entry name" value="FAD/NAD(P)-binding domain"/>
    <property type="match status" value="1"/>
</dbReference>
<protein>
    <submittedName>
        <fullName evidence="8">Monooxygenase</fullName>
    </submittedName>
</protein>
<dbReference type="PANTHER" id="PTHR23023">
    <property type="entry name" value="DIMETHYLANILINE MONOOXYGENASE"/>
    <property type="match status" value="1"/>
</dbReference>
<sequence>MLIAIIGAGFAGLAAAKHLRDFGHQVTVFEKCPDVGGVWSRTRRYPGLCTQNNKDTYYLSDLPMPDSYPEWPSGAQVQAYLEGYATLFGLRPHLRLATEVVSVEESEPGSSQRRPGDTRWRITTRHDGAETSEDFDFVVVANGIFSTPAIPDWPGRTEFEAAGGRVCAPSEVQSVDEVRGRDLVVVGYGKSACDVAVSLSEGAATTTVVARQLLWKMPRMLMGVLNFKHLMLTRLGEALFEYQHLRGIEKFMHGRGKPVTTSMLGSVQQVATRQLKLRRLGLVPEGSFERIARSTVSLVTEGFYEKVESGDLRVVRDATITALTVDDGMPAATLSTGETVPAEVIVCATGFRQEVPFLSSDLQQRITDDRGNFELYRQILPHEVPGIAFCGYNSSFFSPLSAEAAAIWIGAHLMGELELPPVAERRRLVTERLRWMAERTEGHHARGTNIIPFSMHNVDEILSDIGLDVTPAVRVGQWLRPPAASDYRDIPQRLIARHARRAGAKLEPAGASDRPGDQAAATRQTAGAGRQ</sequence>
<keyword evidence="5" id="KW-0521">NADP</keyword>
<dbReference type="OrthoDB" id="5168853at2"/>
<keyword evidence="4" id="KW-0274">FAD</keyword>
<organism evidence="8 9">
    <name type="scientific">Enemella evansiae</name>
    <dbReference type="NCBI Taxonomy" id="2016499"/>
    <lineage>
        <taxon>Bacteria</taxon>
        <taxon>Bacillati</taxon>
        <taxon>Actinomycetota</taxon>
        <taxon>Actinomycetes</taxon>
        <taxon>Propionibacteriales</taxon>
        <taxon>Propionibacteriaceae</taxon>
        <taxon>Enemella</taxon>
    </lineage>
</organism>
<comment type="similarity">
    <text evidence="2">Belongs to the FAD-binding monooxygenase family.</text>
</comment>
<feature type="region of interest" description="Disordered" evidence="7">
    <location>
        <begin position="499"/>
        <end position="531"/>
    </location>
</feature>
<dbReference type="Proteomes" id="UP000215896">
    <property type="component" value="Unassembled WGS sequence"/>
</dbReference>
<accession>A0A255GAG3</accession>
<dbReference type="GO" id="GO:0050661">
    <property type="term" value="F:NADP binding"/>
    <property type="evidence" value="ECO:0007669"/>
    <property type="project" value="InterPro"/>
</dbReference>
<evidence type="ECO:0000256" key="3">
    <source>
        <dbReference type="ARBA" id="ARBA00022630"/>
    </source>
</evidence>
<dbReference type="InterPro" id="IPR020946">
    <property type="entry name" value="Flavin_mOase-like"/>
</dbReference>
<comment type="similarity">
    <text evidence="1">Belongs to the FMO family.</text>
</comment>
<dbReference type="InterPro" id="IPR050346">
    <property type="entry name" value="FMO-like"/>
</dbReference>
<evidence type="ECO:0000256" key="6">
    <source>
        <dbReference type="ARBA" id="ARBA00023002"/>
    </source>
</evidence>
<evidence type="ECO:0000256" key="7">
    <source>
        <dbReference type="SAM" id="MobiDB-lite"/>
    </source>
</evidence>
<keyword evidence="6" id="KW-0560">Oxidoreductase</keyword>
<proteinExistence type="inferred from homology"/>
<dbReference type="InterPro" id="IPR000960">
    <property type="entry name" value="Flavin_mOase"/>
</dbReference>
<feature type="compositionally biased region" description="Low complexity" evidence="7">
    <location>
        <begin position="518"/>
        <end position="531"/>
    </location>
</feature>
<dbReference type="GO" id="GO:0050660">
    <property type="term" value="F:flavin adenine dinucleotide binding"/>
    <property type="evidence" value="ECO:0007669"/>
    <property type="project" value="InterPro"/>
</dbReference>
<evidence type="ECO:0000256" key="1">
    <source>
        <dbReference type="ARBA" id="ARBA00009183"/>
    </source>
</evidence>
<dbReference type="GO" id="GO:0004499">
    <property type="term" value="F:N,N-dimethylaniline monooxygenase activity"/>
    <property type="evidence" value="ECO:0007669"/>
    <property type="project" value="InterPro"/>
</dbReference>
<evidence type="ECO:0000256" key="5">
    <source>
        <dbReference type="ARBA" id="ARBA00022857"/>
    </source>
</evidence>
<name>A0A255GAG3_9ACTN</name>
<dbReference type="AlphaFoldDB" id="A0A255GAG3"/>
<dbReference type="RefSeq" id="WP_094355150.1">
    <property type="nucleotide sequence ID" value="NZ_NMVK01000001.1"/>
</dbReference>
<keyword evidence="3" id="KW-0285">Flavoprotein</keyword>
<comment type="caution">
    <text evidence="8">The sequence shown here is derived from an EMBL/GenBank/DDBJ whole genome shotgun (WGS) entry which is preliminary data.</text>
</comment>
<dbReference type="InterPro" id="IPR036188">
    <property type="entry name" value="FAD/NAD-bd_sf"/>
</dbReference>
<dbReference type="SUPFAM" id="SSF51905">
    <property type="entry name" value="FAD/NAD(P)-binding domain"/>
    <property type="match status" value="2"/>
</dbReference>
<dbReference type="PIRSF" id="PIRSF000332">
    <property type="entry name" value="FMO"/>
    <property type="match status" value="1"/>
</dbReference>
<evidence type="ECO:0000313" key="8">
    <source>
        <dbReference type="EMBL" id="OYO12917.1"/>
    </source>
</evidence>
<keyword evidence="9" id="KW-1185">Reference proteome</keyword>
<dbReference type="EMBL" id="NMVO01000014">
    <property type="protein sequence ID" value="OYO12917.1"/>
    <property type="molecule type" value="Genomic_DNA"/>
</dbReference>
<evidence type="ECO:0000256" key="4">
    <source>
        <dbReference type="ARBA" id="ARBA00022827"/>
    </source>
</evidence>
<evidence type="ECO:0000313" key="9">
    <source>
        <dbReference type="Proteomes" id="UP000215896"/>
    </source>
</evidence>
<dbReference type="PRINTS" id="PR00370">
    <property type="entry name" value="FMOXYGENASE"/>
</dbReference>
<keyword evidence="8" id="KW-0503">Monooxygenase</keyword>
<dbReference type="Pfam" id="PF00743">
    <property type="entry name" value="FMO-like"/>
    <property type="match status" value="1"/>
</dbReference>